<organism evidence="1">
    <name type="scientific">marine sediment metagenome</name>
    <dbReference type="NCBI Taxonomy" id="412755"/>
    <lineage>
        <taxon>unclassified sequences</taxon>
        <taxon>metagenomes</taxon>
        <taxon>ecological metagenomes</taxon>
    </lineage>
</organism>
<protein>
    <submittedName>
        <fullName evidence="1">Uncharacterized protein</fullName>
    </submittedName>
</protein>
<proteinExistence type="predicted"/>
<sequence length="79" mass="8586">MTFIPARAHIALKLEAVAGTGEVLADADVIHPVFDPEWSPTYEVAEREVVQNSFSRIKRIAGERTATISFSAELRGSGT</sequence>
<comment type="caution">
    <text evidence="1">The sequence shown here is derived from an EMBL/GenBank/DDBJ whole genome shotgun (WGS) entry which is preliminary data.</text>
</comment>
<reference evidence="1" key="1">
    <citation type="journal article" date="2015" name="Nature">
        <title>Complex archaea that bridge the gap between prokaryotes and eukaryotes.</title>
        <authorList>
            <person name="Spang A."/>
            <person name="Saw J.H."/>
            <person name="Jorgensen S.L."/>
            <person name="Zaremba-Niedzwiedzka K."/>
            <person name="Martijn J."/>
            <person name="Lind A.E."/>
            <person name="van Eijk R."/>
            <person name="Schleper C."/>
            <person name="Guy L."/>
            <person name="Ettema T.J."/>
        </authorList>
    </citation>
    <scope>NUCLEOTIDE SEQUENCE</scope>
</reference>
<feature type="non-terminal residue" evidence="1">
    <location>
        <position position="79"/>
    </location>
</feature>
<dbReference type="AlphaFoldDB" id="A0A0F9ABP8"/>
<evidence type="ECO:0000313" key="1">
    <source>
        <dbReference type="EMBL" id="KKL06865.1"/>
    </source>
</evidence>
<dbReference type="EMBL" id="LAZR01043525">
    <property type="protein sequence ID" value="KKL06865.1"/>
    <property type="molecule type" value="Genomic_DNA"/>
</dbReference>
<accession>A0A0F9ABP8</accession>
<name>A0A0F9ABP8_9ZZZZ</name>
<gene>
    <name evidence="1" type="ORF">LCGC14_2591790</name>
</gene>